<comment type="caution">
    <text evidence="4">The sequence shown here is derived from an EMBL/GenBank/DDBJ whole genome shotgun (WGS) entry which is preliminary data.</text>
</comment>
<feature type="chain" id="PRO_5043976845" evidence="3">
    <location>
        <begin position="17"/>
        <end position="2123"/>
    </location>
</feature>
<accession>A0AAV2HY10</accession>
<evidence type="ECO:0000313" key="5">
    <source>
        <dbReference type="Proteomes" id="UP001497497"/>
    </source>
</evidence>
<reference evidence="4 5" key="1">
    <citation type="submission" date="2024-04" db="EMBL/GenBank/DDBJ databases">
        <authorList>
            <consortium name="Genoscope - CEA"/>
            <person name="William W."/>
        </authorList>
    </citation>
    <scope>NUCLEOTIDE SEQUENCE [LARGE SCALE GENOMIC DNA]</scope>
</reference>
<evidence type="ECO:0000256" key="3">
    <source>
        <dbReference type="SAM" id="SignalP"/>
    </source>
</evidence>
<dbReference type="Proteomes" id="UP001497497">
    <property type="component" value="Unassembled WGS sequence"/>
</dbReference>
<evidence type="ECO:0000256" key="2">
    <source>
        <dbReference type="SAM" id="Coils"/>
    </source>
</evidence>
<dbReference type="PANTHER" id="PTHR32083">
    <property type="entry name" value="CILIA AND FLAGELLA-ASSOCIATED PROTEIN 58-RELATED"/>
    <property type="match status" value="1"/>
</dbReference>
<protein>
    <submittedName>
        <fullName evidence="4">Uncharacterized protein</fullName>
    </submittedName>
</protein>
<name>A0AAV2HY10_LYMST</name>
<feature type="coiled-coil region" evidence="2">
    <location>
        <begin position="1843"/>
        <end position="1898"/>
    </location>
</feature>
<gene>
    <name evidence="4" type="ORF">GSLYS_00011121001</name>
</gene>
<dbReference type="EMBL" id="CAXITT010000254">
    <property type="protein sequence ID" value="CAL1537208.1"/>
    <property type="molecule type" value="Genomic_DNA"/>
</dbReference>
<keyword evidence="1 2" id="KW-0175">Coiled coil</keyword>
<sequence length="2123" mass="246098">MAPLVAILLLLVSAACEENDDWAKEQKLISIQLKSEKLEGECKDMVRHYCNETGRNSFLLQTRGDEPLKKVWLESFRDIVKDIETIHVSADVKQMYQSIINSTFNALNDLLNDYYKLDNRIKELSPIKKSLDDIQHRIQTTFTTTEEIPLLIEIVKDFIFISKIDFKDSNKINILTKKIMIFVRAIHYNAVTYVAYQPLIKNLTNLLSVVSTKGKDSTKLPALGVLLNNTIDEFKKIAGRASVHILKNGTENERRETIKQLSELKGEFQEVGYDYIKKQQILKRKKTKDTLLNIRNKLTPIIQNVITVIVQKPTQVNKLSDLLKELRKLSKDSKNTLDGNEDVKEVLKLIEDLIGFVQKIESEWTNIYHSSNFHDTIKKVTDALQDLNREIQRGLDDNQKILKIIESFATRREIIIRVLAKNKQLREIPNKLITIIKSFMTSMATKPSTVKDFNEIIDKNKKLQEELKNVVNESQDGKVVSKLIENIQNIFEDIVQLWNEVNPSSEIDDTIKKLTSVVREIIEVIQESGNNFQKIKQTNESFNKRKEKIKSILRDSLVTEQKKHINEAQNKLVNIIKNFITVIDTKTTQVNELKDFLDEITKLKDFKVTVKDNQDVKEFFKLVENLSGVVKNIVEEWPSMYQSNDTIKRVTTVLEELNREIPRTSYDLQTITKINKAFDKRIEIIKSSLDQSKQLSETRNKIINIIKSFISLLAQKPTEVKQFNGLLVELTKHKEDLKTVKGNEHVKEVFKLLEKLTGFVKKIVSEWTIVYQSSNFDNTIKKVISVLEELNREVQKTSNDFPTITIINDSFDKDIETMKSSLDEIKLLSETRNKIINLIKSFITVLAQQPSEVKKFNDVLNELSKLKEDLKTVEGNEDVKEILKLLENLTGFVQKIVSEWTNIYQSSNFDDTIKKVNIVLEEITKEIQSSSKDFKTIITKINNSFDKRIEIIKSSMTTSRQLVDTRNKIINIVKGFISVLAQKPSDIKRFNDLLVELKKFKEDVITVKGNEDVKEVLKLLENLTGFVQKIVSEWTTVYQSSNFDDTINKVTIVLEELTREIQSSSRDFQTIITKINQSFNKRIEIIKSAMATSKQLTDTRNKLINIIKSFISVLSQKPSDIKRFNDLLVELKKFKEDLNTLMGNEDVKDVSKLLENLTGFVQKIVSEWTTVYQSPNFDDTINKVTIVLEEITREIQSSSRDFQTIIKKINQSFNKRIEIIKSPMAKSKQLIDTRNKLINIIKSFISVLAQKPSDIKRFNDLLVELKKIKEDLIRLMGNEDVKEVLKLVENLTGFAEKIVSEWTTVYQSSNFDDTINKVTIVLEEITREIQSSSRDFKTIITKINQSFNKRIEIIKSSMATFKQLIDTRNKIINIIKSIISVLAQKPSEIKRFNDLLFELKKLKEDLNAVKGNEDVNEMWKLLENLTGFVQQIVSEWTNIYQSSNFDDTINKVTIVLEEVNEIIRRSSKDFQTIIKRLNEKFDKRIENIINSIATIKQLIDTRNKIINIIKSFISVLAQNASEVKKFNDLLVEITKVKEDLNKVKENKDVKGVLKLLDNLAGFIQKTMSEWTNIYQSSGFDDTVKKVTIVLEELNGEIIRSSNYFQTITKINESIDKRIEIIKSSVAHIKQPIETRKKIINIIKTFISVLAQNPTQVKKLNDVFNELTKLKEDLKTVKGNVDVMEVLKLLETLTSLVQVIASEWTIVSESSNFDDTINKVKTFLEDLSKEIQRSLSDKEKMIRVNEVFAKRIEIIKRILDRSKQLKDARYKLIPIIKGFIAVMARKPSSINEFNDIFGGIRTLQEDLKKKVTGNNDLKVVLELIENIRLIFQDILQQWNKVYQSQDYEDTFKKMTSILEELNREIQENRNDYQKIKKLNESFSKRKDKIKTVLKKLNKEEKFTVYIQGFLKQISAKLPDKEEIIELISEIASVDKEFRQSQVITTEKENYLMLTEKFIALLKDVLKIWDYLHSSGNREDLYQEVSQILQDITQFDKPGLSNEDYIKRMTTYLNQITNIFLKEESKIPTEGHSSQTSSPLVHILRDIQKLAEEEDSSLSHFNTLLREIKSFYDDAPQSKDLKQQIGNIYLVFKALTPIIKVNTDSKIEETFIWEYRHLFKTTGLD</sequence>
<feature type="signal peptide" evidence="3">
    <location>
        <begin position="1"/>
        <end position="16"/>
    </location>
</feature>
<proteinExistence type="predicted"/>
<evidence type="ECO:0000313" key="4">
    <source>
        <dbReference type="EMBL" id="CAL1537208.1"/>
    </source>
</evidence>
<keyword evidence="3" id="KW-0732">Signal</keyword>
<organism evidence="4 5">
    <name type="scientific">Lymnaea stagnalis</name>
    <name type="common">Great pond snail</name>
    <name type="synonym">Helix stagnalis</name>
    <dbReference type="NCBI Taxonomy" id="6523"/>
    <lineage>
        <taxon>Eukaryota</taxon>
        <taxon>Metazoa</taxon>
        <taxon>Spiralia</taxon>
        <taxon>Lophotrochozoa</taxon>
        <taxon>Mollusca</taxon>
        <taxon>Gastropoda</taxon>
        <taxon>Heterobranchia</taxon>
        <taxon>Euthyneura</taxon>
        <taxon>Panpulmonata</taxon>
        <taxon>Hygrophila</taxon>
        <taxon>Lymnaeoidea</taxon>
        <taxon>Lymnaeidae</taxon>
        <taxon>Lymnaea</taxon>
    </lineage>
</organism>
<keyword evidence="5" id="KW-1185">Reference proteome</keyword>
<evidence type="ECO:0000256" key="1">
    <source>
        <dbReference type="ARBA" id="ARBA00023054"/>
    </source>
</evidence>